<evidence type="ECO:0000256" key="3">
    <source>
        <dbReference type="PROSITE-ProRule" id="PRU00708"/>
    </source>
</evidence>
<dbReference type="PROSITE" id="PS51375">
    <property type="entry name" value="PPR"/>
    <property type="match status" value="4"/>
</dbReference>
<keyword evidence="2" id="KW-0677">Repeat</keyword>
<sequence length="706" mass="78614">MNGSLFCKVVHYCTAATPRFRTLLPLTSLQCGALLQSLTAAKSIDRGQQLHAHIITSNILLHNSYLTTKLAAFYANCGHMDHAQHIFDRVPVKNSFLWNSMIRGYASNGFPANALMLYSEMCSSRFKGDNFTYPFVFKACGELGFVRVGRAVHSEAVVRGLGSDVYVGNSLVSMYSNFGEMTLARLVFDKMPVRDVTSWNTLILGYVKDDDPKEALAVFNYLVKNELLVCDGVTMLGLVSACGHLASLQQGKQVHGYVTRNGFMDCTSFLGNSLIEMYSNCGNLLYAVRMFDDVPKRDTVSWNSLISGYAKNGNALGCLKLFCQMIMEGKRPDMVTLVAVLGACDQITALQFGTSVHSYLLKVGFGSTTLVGTSLIDMYAKCGSLFYSRHAFDEISSKSLVTWSTMIAGYGVYGKGKEAVTLFRQMLADGIAPDGAVFTSVLSACSHAGLVLEGKEIFYKTSKECNVKPGLLQYACFVDLLGRAGHLTEAYNVIKNMDLMPNEDIWAALLSACRLHKNMELAEAVALELMNLNPKRVSSYVSLSNIYAAERRWNDVENVRTIARNSGLRKPPSWSYIEIDKRVHCFLVGDKNHPQTDAIYAKLKDLRQQVEAVGYRPDTSPVLYDMEEDAKMNMLWDHSERLAIALALINTRPGTVIRVTKNLRVCSDCHEVTKVISKLMSREIIMRDMRRFHHFKNGTCSCCDHW</sequence>
<proteinExistence type="inferred from homology"/>
<dbReference type="InterPro" id="IPR046849">
    <property type="entry name" value="E2_motif"/>
</dbReference>
<keyword evidence="6" id="KW-1185">Reference proteome</keyword>
<dbReference type="Gramene" id="Kaladp0036s0011.1.v1.1">
    <property type="protein sequence ID" value="Kaladp0036s0011.1.v1.1.CDS.1"/>
    <property type="gene ID" value="Kaladp0036s0011.v1.1"/>
</dbReference>
<dbReference type="EnsemblPlants" id="Kaladp0036s0011.1.v1.1">
    <property type="protein sequence ID" value="Kaladp0036s0011.1.v1.1.CDS.1"/>
    <property type="gene ID" value="Kaladp0036s0011.v1.1"/>
</dbReference>
<name>A0A7N0TG02_KALFE</name>
<feature type="repeat" description="PPR" evidence="3">
    <location>
        <begin position="399"/>
        <end position="433"/>
    </location>
</feature>
<dbReference type="OMA" id="SAFYAIC"/>
<dbReference type="InterPro" id="IPR011990">
    <property type="entry name" value="TPR-like_helical_dom_sf"/>
</dbReference>
<evidence type="ECO:0000313" key="6">
    <source>
        <dbReference type="Proteomes" id="UP000594263"/>
    </source>
</evidence>
<evidence type="ECO:0000256" key="2">
    <source>
        <dbReference type="ARBA" id="ARBA00022737"/>
    </source>
</evidence>
<dbReference type="GO" id="GO:0008270">
    <property type="term" value="F:zinc ion binding"/>
    <property type="evidence" value="ECO:0007669"/>
    <property type="project" value="InterPro"/>
</dbReference>
<dbReference type="InterPro" id="IPR046960">
    <property type="entry name" value="PPR_At4g14850-like_plant"/>
</dbReference>
<dbReference type="Pfam" id="PF20431">
    <property type="entry name" value="E_motif"/>
    <property type="match status" value="1"/>
</dbReference>
<dbReference type="Pfam" id="PF20430">
    <property type="entry name" value="Eplus_motif"/>
    <property type="match status" value="1"/>
</dbReference>
<dbReference type="InterPro" id="IPR032867">
    <property type="entry name" value="DYW_dom"/>
</dbReference>
<dbReference type="InterPro" id="IPR046848">
    <property type="entry name" value="E_motif"/>
</dbReference>
<dbReference type="PANTHER" id="PTHR24015:SF548">
    <property type="entry name" value="OS08G0340900 PROTEIN"/>
    <property type="match status" value="1"/>
</dbReference>
<feature type="repeat" description="PPR" evidence="3">
    <location>
        <begin position="195"/>
        <end position="229"/>
    </location>
</feature>
<dbReference type="FunFam" id="1.25.40.10:FF:000343">
    <property type="entry name" value="Pentatricopeptide repeat-containing protein At3g58590"/>
    <property type="match status" value="1"/>
</dbReference>
<accession>A0A7N0TG02</accession>
<dbReference type="Gene3D" id="1.25.40.10">
    <property type="entry name" value="Tetratricopeptide repeat domain"/>
    <property type="match status" value="4"/>
</dbReference>
<dbReference type="Pfam" id="PF01535">
    <property type="entry name" value="PPR"/>
    <property type="match status" value="3"/>
</dbReference>
<dbReference type="InterPro" id="IPR002885">
    <property type="entry name" value="PPR_rpt"/>
</dbReference>
<dbReference type="FunFam" id="1.25.40.10:FF:000344">
    <property type="entry name" value="Pentatricopeptide repeat-containing protein"/>
    <property type="match status" value="1"/>
</dbReference>
<dbReference type="Proteomes" id="UP000594263">
    <property type="component" value="Unplaced"/>
</dbReference>
<dbReference type="NCBIfam" id="TIGR00756">
    <property type="entry name" value="PPR"/>
    <property type="match status" value="4"/>
</dbReference>
<dbReference type="GO" id="GO:0003723">
    <property type="term" value="F:RNA binding"/>
    <property type="evidence" value="ECO:0007669"/>
    <property type="project" value="InterPro"/>
</dbReference>
<feature type="domain" description="DYW" evidence="4">
    <location>
        <begin position="614"/>
        <end position="706"/>
    </location>
</feature>
<feature type="repeat" description="PPR" evidence="3">
    <location>
        <begin position="298"/>
        <end position="332"/>
    </location>
</feature>
<dbReference type="GO" id="GO:0009451">
    <property type="term" value="P:RNA modification"/>
    <property type="evidence" value="ECO:0007669"/>
    <property type="project" value="InterPro"/>
</dbReference>
<dbReference type="Pfam" id="PF13041">
    <property type="entry name" value="PPR_2"/>
    <property type="match status" value="3"/>
</dbReference>
<organism evidence="5 6">
    <name type="scientific">Kalanchoe fedtschenkoi</name>
    <name type="common">Lavender scallops</name>
    <name type="synonym">South American air plant</name>
    <dbReference type="NCBI Taxonomy" id="63787"/>
    <lineage>
        <taxon>Eukaryota</taxon>
        <taxon>Viridiplantae</taxon>
        <taxon>Streptophyta</taxon>
        <taxon>Embryophyta</taxon>
        <taxon>Tracheophyta</taxon>
        <taxon>Spermatophyta</taxon>
        <taxon>Magnoliopsida</taxon>
        <taxon>eudicotyledons</taxon>
        <taxon>Gunneridae</taxon>
        <taxon>Pentapetalae</taxon>
        <taxon>Saxifragales</taxon>
        <taxon>Crassulaceae</taxon>
        <taxon>Kalanchoe</taxon>
    </lineage>
</organism>
<evidence type="ECO:0000259" key="4">
    <source>
        <dbReference type="Pfam" id="PF14432"/>
    </source>
</evidence>
<feature type="repeat" description="PPR" evidence="3">
    <location>
        <begin position="94"/>
        <end position="128"/>
    </location>
</feature>
<dbReference type="FunFam" id="1.25.40.10:FF:000090">
    <property type="entry name" value="Pentatricopeptide repeat-containing protein, chloroplastic"/>
    <property type="match status" value="1"/>
</dbReference>
<reference evidence="5" key="1">
    <citation type="submission" date="2021-01" db="UniProtKB">
        <authorList>
            <consortium name="EnsemblPlants"/>
        </authorList>
    </citation>
    <scope>IDENTIFICATION</scope>
</reference>
<dbReference type="Pfam" id="PF14432">
    <property type="entry name" value="DYW_deaminase"/>
    <property type="match status" value="1"/>
</dbReference>
<dbReference type="PANTHER" id="PTHR24015">
    <property type="entry name" value="OS07G0578800 PROTEIN-RELATED"/>
    <property type="match status" value="1"/>
</dbReference>
<dbReference type="AlphaFoldDB" id="A0A7N0TG02"/>
<evidence type="ECO:0000313" key="5">
    <source>
        <dbReference type="EnsemblPlants" id="Kaladp0036s0011.1.v1.1.CDS.1"/>
    </source>
</evidence>
<evidence type="ECO:0000256" key="1">
    <source>
        <dbReference type="ARBA" id="ARBA00006643"/>
    </source>
</evidence>
<comment type="similarity">
    <text evidence="1">Belongs to the PPR family. PCMP-H subfamily.</text>
</comment>
<protein>
    <recommendedName>
        <fullName evidence="4">DYW domain-containing protein</fullName>
    </recommendedName>
</protein>